<feature type="compositionally biased region" description="Polar residues" evidence="1">
    <location>
        <begin position="131"/>
        <end position="144"/>
    </location>
</feature>
<comment type="caution">
    <text evidence="3">The sequence shown here is derived from an EMBL/GenBank/DDBJ whole genome shotgun (WGS) entry which is preliminary data.</text>
</comment>
<dbReference type="EMBL" id="JAKUCV010003239">
    <property type="protein sequence ID" value="KAJ4839652.1"/>
    <property type="molecule type" value="Genomic_DNA"/>
</dbReference>
<reference evidence="3" key="1">
    <citation type="submission" date="2022-02" db="EMBL/GenBank/DDBJ databases">
        <authorList>
            <person name="Henning P.M."/>
            <person name="McCubbin A.G."/>
            <person name="Shore J.S."/>
        </authorList>
    </citation>
    <scope>NUCLEOTIDE SEQUENCE</scope>
    <source>
        <strain evidence="3">F60SS</strain>
        <tissue evidence="3">Leaves</tissue>
    </source>
</reference>
<evidence type="ECO:0000259" key="2">
    <source>
        <dbReference type="SMART" id="SM00579"/>
    </source>
</evidence>
<feature type="domain" description="FBD" evidence="2">
    <location>
        <begin position="57"/>
        <end position="127"/>
    </location>
</feature>
<evidence type="ECO:0000313" key="4">
    <source>
        <dbReference type="EMBL" id="KAJ4839652.1"/>
    </source>
</evidence>
<sequence length="144" mass="16009">MEFNDCFDNKYQASSFLYLIRCCPNLEELSITVTDSQSSDIDAVVHLFEAQDLSDFSLGKLSVVYLHFSNGTKEILKIVQFLLAKSPTLEQMVIQAGKSSASQEGVKICKEITLYPRASPEAEITFENPPDNDQNCCPDSDATL</sequence>
<evidence type="ECO:0000313" key="3">
    <source>
        <dbReference type="EMBL" id="KAJ4832207.1"/>
    </source>
</evidence>
<organism evidence="3 5">
    <name type="scientific">Turnera subulata</name>
    <dbReference type="NCBI Taxonomy" id="218843"/>
    <lineage>
        <taxon>Eukaryota</taxon>
        <taxon>Viridiplantae</taxon>
        <taxon>Streptophyta</taxon>
        <taxon>Embryophyta</taxon>
        <taxon>Tracheophyta</taxon>
        <taxon>Spermatophyta</taxon>
        <taxon>Magnoliopsida</taxon>
        <taxon>eudicotyledons</taxon>
        <taxon>Gunneridae</taxon>
        <taxon>Pentapetalae</taxon>
        <taxon>rosids</taxon>
        <taxon>fabids</taxon>
        <taxon>Malpighiales</taxon>
        <taxon>Passifloraceae</taxon>
        <taxon>Turnera</taxon>
    </lineage>
</organism>
<dbReference type="InterPro" id="IPR006566">
    <property type="entry name" value="FBD"/>
</dbReference>
<dbReference type="EMBL" id="JAKUCV010005179">
    <property type="protein sequence ID" value="KAJ4832207.1"/>
    <property type="molecule type" value="Genomic_DNA"/>
</dbReference>
<dbReference type="AlphaFoldDB" id="A0A9Q0FKS2"/>
<feature type="region of interest" description="Disordered" evidence="1">
    <location>
        <begin position="123"/>
        <end position="144"/>
    </location>
</feature>
<name>A0A9Q0FKS2_9ROSI</name>
<dbReference type="Proteomes" id="UP001141552">
    <property type="component" value="Unassembled WGS sequence"/>
</dbReference>
<reference evidence="3" key="2">
    <citation type="journal article" date="2023" name="Plants (Basel)">
        <title>Annotation of the Turnera subulata (Passifloraceae) Draft Genome Reveals the S-Locus Evolved after the Divergence of Turneroideae from Passifloroideae in a Stepwise Manner.</title>
        <authorList>
            <person name="Henning P.M."/>
            <person name="Roalson E.H."/>
            <person name="Mir W."/>
            <person name="McCubbin A.G."/>
            <person name="Shore J.S."/>
        </authorList>
    </citation>
    <scope>NUCLEOTIDE SEQUENCE</scope>
    <source>
        <strain evidence="3">F60SS</strain>
    </source>
</reference>
<gene>
    <name evidence="4" type="ORF">Tsubulata_045156</name>
    <name evidence="3" type="ORF">Tsubulata_050670</name>
</gene>
<proteinExistence type="predicted"/>
<accession>A0A9Q0FKS2</accession>
<dbReference type="SMART" id="SM00579">
    <property type="entry name" value="FBD"/>
    <property type="match status" value="1"/>
</dbReference>
<evidence type="ECO:0000313" key="5">
    <source>
        <dbReference type="Proteomes" id="UP001141552"/>
    </source>
</evidence>
<evidence type="ECO:0000256" key="1">
    <source>
        <dbReference type="SAM" id="MobiDB-lite"/>
    </source>
</evidence>
<dbReference type="OrthoDB" id="1274461at2759"/>
<protein>
    <recommendedName>
        <fullName evidence="2">FBD domain-containing protein</fullName>
    </recommendedName>
</protein>
<keyword evidence="5" id="KW-1185">Reference proteome</keyword>